<evidence type="ECO:0000256" key="3">
    <source>
        <dbReference type="ARBA" id="ARBA00022989"/>
    </source>
</evidence>
<evidence type="ECO:0000256" key="4">
    <source>
        <dbReference type="ARBA" id="ARBA00023136"/>
    </source>
</evidence>
<evidence type="ECO:0000259" key="6">
    <source>
        <dbReference type="PROSITE" id="PS50850"/>
    </source>
</evidence>
<evidence type="ECO:0000256" key="1">
    <source>
        <dbReference type="ARBA" id="ARBA00004651"/>
    </source>
</evidence>
<feature type="domain" description="Major facilitator superfamily (MFS) profile" evidence="6">
    <location>
        <begin position="20"/>
        <end position="88"/>
    </location>
</feature>
<dbReference type="PROSITE" id="PS50850">
    <property type="entry name" value="MFS"/>
    <property type="match status" value="1"/>
</dbReference>
<dbReference type="Proteomes" id="UP001157091">
    <property type="component" value="Unassembled WGS sequence"/>
</dbReference>
<keyword evidence="8" id="KW-1185">Reference proteome</keyword>
<accession>A0ABQ6I0M5</accession>
<protein>
    <recommendedName>
        <fullName evidence="6">Major facilitator superfamily (MFS) profile domain-containing protein</fullName>
    </recommendedName>
</protein>
<organism evidence="7 8">
    <name type="scientific">Luteimicrobium album</name>
    <dbReference type="NCBI Taxonomy" id="1054550"/>
    <lineage>
        <taxon>Bacteria</taxon>
        <taxon>Bacillati</taxon>
        <taxon>Actinomycetota</taxon>
        <taxon>Actinomycetes</taxon>
        <taxon>Micrococcales</taxon>
        <taxon>Luteimicrobium</taxon>
    </lineage>
</organism>
<evidence type="ECO:0000313" key="7">
    <source>
        <dbReference type="EMBL" id="GMA24296.1"/>
    </source>
</evidence>
<sequence>MSNANEKPTVSRFNVRVVLISVGAALGGFLFGFDTSVINGAVESINKHYDITNTGLQGFAVSSALLGCAVGAWFAGEWRTASAASLSW</sequence>
<dbReference type="SUPFAM" id="SSF103473">
    <property type="entry name" value="MFS general substrate transporter"/>
    <property type="match status" value="1"/>
</dbReference>
<keyword evidence="4 5" id="KW-0472">Membrane</keyword>
<evidence type="ECO:0000313" key="8">
    <source>
        <dbReference type="Proteomes" id="UP001157091"/>
    </source>
</evidence>
<keyword evidence="2 5" id="KW-0812">Transmembrane</keyword>
<dbReference type="InterPro" id="IPR036259">
    <property type="entry name" value="MFS_trans_sf"/>
</dbReference>
<gene>
    <name evidence="7" type="ORF">GCM10025864_20550</name>
</gene>
<evidence type="ECO:0000256" key="2">
    <source>
        <dbReference type="ARBA" id="ARBA00022692"/>
    </source>
</evidence>
<proteinExistence type="predicted"/>
<reference evidence="8" key="1">
    <citation type="journal article" date="2019" name="Int. J. Syst. Evol. Microbiol.">
        <title>The Global Catalogue of Microorganisms (GCM) 10K type strain sequencing project: providing services to taxonomists for standard genome sequencing and annotation.</title>
        <authorList>
            <consortium name="The Broad Institute Genomics Platform"/>
            <consortium name="The Broad Institute Genome Sequencing Center for Infectious Disease"/>
            <person name="Wu L."/>
            <person name="Ma J."/>
        </authorList>
    </citation>
    <scope>NUCLEOTIDE SEQUENCE [LARGE SCALE GENOMIC DNA]</scope>
    <source>
        <strain evidence="8">NBRC 106348</strain>
    </source>
</reference>
<dbReference type="InterPro" id="IPR005828">
    <property type="entry name" value="MFS_sugar_transport-like"/>
</dbReference>
<feature type="transmembrane region" description="Helical" evidence="5">
    <location>
        <begin position="54"/>
        <end position="75"/>
    </location>
</feature>
<dbReference type="Pfam" id="PF00083">
    <property type="entry name" value="Sugar_tr"/>
    <property type="match status" value="1"/>
</dbReference>
<feature type="transmembrane region" description="Helical" evidence="5">
    <location>
        <begin position="13"/>
        <end position="33"/>
    </location>
</feature>
<keyword evidence="3 5" id="KW-1133">Transmembrane helix</keyword>
<evidence type="ECO:0000256" key="5">
    <source>
        <dbReference type="SAM" id="Phobius"/>
    </source>
</evidence>
<comment type="caution">
    <text evidence="7">The sequence shown here is derived from an EMBL/GenBank/DDBJ whole genome shotgun (WGS) entry which is preliminary data.</text>
</comment>
<comment type="subcellular location">
    <subcellularLocation>
        <location evidence="1">Cell membrane</location>
        <topology evidence="1">Multi-pass membrane protein</topology>
    </subcellularLocation>
</comment>
<dbReference type="EMBL" id="BSUK01000001">
    <property type="protein sequence ID" value="GMA24296.1"/>
    <property type="molecule type" value="Genomic_DNA"/>
</dbReference>
<dbReference type="InterPro" id="IPR020846">
    <property type="entry name" value="MFS_dom"/>
</dbReference>
<name>A0ABQ6I0M5_9MICO</name>
<dbReference type="Gene3D" id="1.20.1250.20">
    <property type="entry name" value="MFS general substrate transporter like domains"/>
    <property type="match status" value="1"/>
</dbReference>